<evidence type="ECO:0000313" key="2">
    <source>
        <dbReference type="Proteomes" id="UP000066049"/>
    </source>
</evidence>
<dbReference type="InterPro" id="IPR028051">
    <property type="entry name" value="CheX-like_dom"/>
</dbReference>
<dbReference type="Gene3D" id="3.40.1550.10">
    <property type="entry name" value="CheC-like"/>
    <property type="match status" value="1"/>
</dbReference>
<dbReference type="AlphaFoldDB" id="A0A0M3V2R9"/>
<dbReference type="KEGG" id="ccoc:CCON33237_1533"/>
<dbReference type="Pfam" id="PF13690">
    <property type="entry name" value="CheX"/>
    <property type="match status" value="1"/>
</dbReference>
<accession>A0A0M3V2R9</accession>
<gene>
    <name evidence="1" type="ORF">CCON33237_1533</name>
</gene>
<dbReference type="EMBL" id="CP012541">
    <property type="protein sequence ID" value="ALF48182.1"/>
    <property type="molecule type" value="Genomic_DNA"/>
</dbReference>
<dbReference type="Proteomes" id="UP000066049">
    <property type="component" value="Chromosome"/>
</dbReference>
<dbReference type="SUPFAM" id="SSF103039">
    <property type="entry name" value="CheC-like"/>
    <property type="match status" value="1"/>
</dbReference>
<reference evidence="2" key="1">
    <citation type="submission" date="2015-08" db="EMBL/GenBank/DDBJ databases">
        <title>Comparative genomics of the Campylobacter concisus group.</title>
        <authorList>
            <person name="Miller W.G."/>
            <person name="Yee E."/>
            <person name="Chapman M.H."/>
            <person name="Huynh S."/>
            <person name="Bono J.L."/>
            <person name="On S.L.W."/>
            <person name="St Leger J."/>
            <person name="Foster G."/>
            <person name="Parker C.T."/>
        </authorList>
    </citation>
    <scope>NUCLEOTIDE SEQUENCE [LARGE SCALE GENOMIC DNA]</scope>
    <source>
        <strain evidence="2">ATCC 33237</strain>
    </source>
</reference>
<dbReference type="PATRIC" id="fig|199.248.peg.1582"/>
<sequence length="139" mass="15930">MRKVIDEATSYLCKDTLGLDLEFGKSLGKGFYGASIPVYKGKSEYHFYLFFKKDTLKIFMNAFFGHEDVDGGDLDDLCKEIANQIIGKAKNLLNEKEPNAYKLGTPEFLGEVENFGIKLKEKFIYKIKNRTFQIGYDIQ</sequence>
<protein>
    <submittedName>
        <fullName evidence="1">Putative CheX</fullName>
    </submittedName>
</protein>
<organism evidence="1 2">
    <name type="scientific">Campylobacter concisus</name>
    <dbReference type="NCBI Taxonomy" id="199"/>
    <lineage>
        <taxon>Bacteria</taxon>
        <taxon>Pseudomonadati</taxon>
        <taxon>Campylobacterota</taxon>
        <taxon>Epsilonproteobacteria</taxon>
        <taxon>Campylobacterales</taxon>
        <taxon>Campylobacteraceae</taxon>
        <taxon>Campylobacter</taxon>
    </lineage>
</organism>
<name>A0A0M3V2R9_9BACT</name>
<dbReference type="RefSeq" id="WP_054197109.1">
    <property type="nucleotide sequence ID" value="NZ_CABMKQ010000040.1"/>
</dbReference>
<proteinExistence type="predicted"/>
<dbReference type="InterPro" id="IPR028976">
    <property type="entry name" value="CheC-like_sf"/>
</dbReference>
<dbReference type="GeneID" id="28663211"/>
<evidence type="ECO:0000313" key="1">
    <source>
        <dbReference type="EMBL" id="ALF48182.1"/>
    </source>
</evidence>